<evidence type="ECO:0000256" key="1">
    <source>
        <dbReference type="SAM" id="MobiDB-lite"/>
    </source>
</evidence>
<feature type="region of interest" description="Disordered" evidence="1">
    <location>
        <begin position="1"/>
        <end position="62"/>
    </location>
</feature>
<accession>A0ABV2QPK2</accession>
<organism evidence="2 3">
    <name type="scientific">Conyzicola nivalis</name>
    <dbReference type="NCBI Taxonomy" id="1477021"/>
    <lineage>
        <taxon>Bacteria</taxon>
        <taxon>Bacillati</taxon>
        <taxon>Actinomycetota</taxon>
        <taxon>Actinomycetes</taxon>
        <taxon>Micrococcales</taxon>
        <taxon>Microbacteriaceae</taxon>
        <taxon>Conyzicola</taxon>
    </lineage>
</organism>
<reference evidence="2 3" key="1">
    <citation type="submission" date="2024-06" db="EMBL/GenBank/DDBJ databases">
        <title>Sorghum-associated microbial communities from plants grown in Nebraska, USA.</title>
        <authorList>
            <person name="Schachtman D."/>
        </authorList>
    </citation>
    <scope>NUCLEOTIDE SEQUENCE [LARGE SCALE GENOMIC DNA]</scope>
    <source>
        <strain evidence="2 3">2857</strain>
    </source>
</reference>
<keyword evidence="3" id="KW-1185">Reference proteome</keyword>
<evidence type="ECO:0000313" key="2">
    <source>
        <dbReference type="EMBL" id="MET4582976.1"/>
    </source>
</evidence>
<protein>
    <submittedName>
        <fullName evidence="2">Uncharacterized protein</fullName>
    </submittedName>
</protein>
<gene>
    <name evidence="2" type="ORF">ABIE21_002486</name>
</gene>
<comment type="caution">
    <text evidence="2">The sequence shown here is derived from an EMBL/GenBank/DDBJ whole genome shotgun (WGS) entry which is preliminary data.</text>
</comment>
<name>A0ABV2QPK2_9MICO</name>
<dbReference type="EMBL" id="JBEPSJ010000002">
    <property type="protein sequence ID" value="MET4582976.1"/>
    <property type="molecule type" value="Genomic_DNA"/>
</dbReference>
<sequence length="62" mass="6404">MSNTEKTHDPYDDGSVPADADMNPDGGDVAGLLPGGSRLDEGEDEPDLNARDIRPGGDAPLP</sequence>
<feature type="compositionally biased region" description="Basic and acidic residues" evidence="1">
    <location>
        <begin position="1"/>
        <end position="11"/>
    </location>
</feature>
<dbReference type="Proteomes" id="UP001549257">
    <property type="component" value="Unassembled WGS sequence"/>
</dbReference>
<evidence type="ECO:0000313" key="3">
    <source>
        <dbReference type="Proteomes" id="UP001549257"/>
    </source>
</evidence>
<proteinExistence type="predicted"/>
<dbReference type="RefSeq" id="WP_354025125.1">
    <property type="nucleotide sequence ID" value="NZ_JBEPSJ010000002.1"/>
</dbReference>